<protein>
    <recommendedName>
        <fullName evidence="3">CobQ/CobB/MinD/ParA nucleotide binding domain-containing protein</fullName>
    </recommendedName>
</protein>
<dbReference type="RefSeq" id="WP_058700125.1">
    <property type="nucleotide sequence ID" value="NZ_CP013691.1"/>
</dbReference>
<reference evidence="2" key="1">
    <citation type="journal article" date="2016" name="J. Zhejiang Univ. Sci. B">
        <title>Antibiotic resistance mechanisms of Myroides sp.</title>
        <authorList>
            <person name="Hu S."/>
            <person name="Yuan S."/>
            <person name="Qu H."/>
            <person name="Jiang T."/>
            <person name="Zhou Y."/>
            <person name="Wang M."/>
            <person name="Ming D."/>
        </authorList>
    </citation>
    <scope>NUCLEOTIDE SEQUENCE [LARGE SCALE GENOMIC DNA]</scope>
    <source>
        <strain evidence="2">PR63039</strain>
    </source>
</reference>
<geneLocation type="plasmid" evidence="1 2">
    <name>p63039</name>
</geneLocation>
<evidence type="ECO:0000313" key="1">
    <source>
        <dbReference type="EMBL" id="ALU28491.1"/>
    </source>
</evidence>
<dbReference type="EMBL" id="CP013691">
    <property type="protein sequence ID" value="ALU28491.1"/>
    <property type="molecule type" value="Genomic_DNA"/>
</dbReference>
<name>A0AAI8G751_9FLAO</name>
<evidence type="ECO:0000313" key="2">
    <source>
        <dbReference type="Proteomes" id="UP000069030"/>
    </source>
</evidence>
<dbReference type="KEGG" id="mod:AS202_20140"/>
<dbReference type="Gene3D" id="3.40.50.300">
    <property type="entry name" value="P-loop containing nucleotide triphosphate hydrolases"/>
    <property type="match status" value="1"/>
</dbReference>
<sequence length="220" mass="25854">MIKVIFYNDKSNVGKSFLTMRIGQYLKERFEEKILIIDCTTNRMLSKTRESESSFFPISESSKDLIPIKFHSSYSSYLEEEENYINEGYDIALFDLQNVDDEDVNYIMQSHFIFIVSDFKRVEDKDFKLDRMFFLKLTEAKVSNLFPLKEVKLLINMKDNTYDIKDCDIDILDSKIPYNKKDFGTISTIGKLPQSANKSFKVLVSEIYHIIKEMDTIEVL</sequence>
<keyword evidence="1" id="KW-0614">Plasmid</keyword>
<organism evidence="1 2">
    <name type="scientific">Myroides odoratimimus</name>
    <dbReference type="NCBI Taxonomy" id="76832"/>
    <lineage>
        <taxon>Bacteria</taxon>
        <taxon>Pseudomonadati</taxon>
        <taxon>Bacteroidota</taxon>
        <taxon>Flavobacteriia</taxon>
        <taxon>Flavobacteriales</taxon>
        <taxon>Flavobacteriaceae</taxon>
        <taxon>Myroides</taxon>
    </lineage>
</organism>
<evidence type="ECO:0008006" key="3">
    <source>
        <dbReference type="Google" id="ProtNLM"/>
    </source>
</evidence>
<dbReference type="AlphaFoldDB" id="A0AAI8G751"/>
<dbReference type="Proteomes" id="UP000069030">
    <property type="component" value="Plasmid p63039"/>
</dbReference>
<dbReference type="InterPro" id="IPR027417">
    <property type="entry name" value="P-loop_NTPase"/>
</dbReference>
<gene>
    <name evidence="1" type="ORF">AS202_20140</name>
</gene>
<proteinExistence type="predicted"/>
<accession>A0AAI8G751</accession>
<dbReference type="SUPFAM" id="SSF52540">
    <property type="entry name" value="P-loop containing nucleoside triphosphate hydrolases"/>
    <property type="match status" value="1"/>
</dbReference>